<dbReference type="InterPro" id="IPR044068">
    <property type="entry name" value="CB"/>
</dbReference>
<evidence type="ECO:0000256" key="2">
    <source>
        <dbReference type="PROSITE-ProRule" id="PRU01248"/>
    </source>
</evidence>
<dbReference type="RefSeq" id="WP_020541219.1">
    <property type="nucleotide sequence ID" value="NZ_CP068985.1"/>
</dbReference>
<evidence type="ECO:0000259" key="4">
    <source>
        <dbReference type="PROSITE" id="PS51900"/>
    </source>
</evidence>
<feature type="region of interest" description="Disordered" evidence="3">
    <location>
        <begin position="276"/>
        <end position="298"/>
    </location>
</feature>
<organism evidence="5 6">
    <name type="scientific">Nonomuraea coxensis DSM 45129</name>
    <dbReference type="NCBI Taxonomy" id="1122611"/>
    <lineage>
        <taxon>Bacteria</taxon>
        <taxon>Bacillati</taxon>
        <taxon>Actinomycetota</taxon>
        <taxon>Actinomycetes</taxon>
        <taxon>Streptosporangiales</taxon>
        <taxon>Streptosporangiaceae</taxon>
        <taxon>Nonomuraea</taxon>
    </lineage>
</organism>
<dbReference type="InterPro" id="IPR004107">
    <property type="entry name" value="Integrase_SAM-like_N"/>
</dbReference>
<dbReference type="EMBL" id="CP068985">
    <property type="protein sequence ID" value="QYC44286.1"/>
    <property type="molecule type" value="Genomic_DNA"/>
</dbReference>
<feature type="region of interest" description="Disordered" evidence="3">
    <location>
        <begin position="47"/>
        <end position="68"/>
    </location>
</feature>
<name>A0ABX8U922_9ACTN</name>
<gene>
    <name evidence="5" type="ORF">Nocox_33580</name>
</gene>
<dbReference type="PROSITE" id="PS51900">
    <property type="entry name" value="CB"/>
    <property type="match status" value="1"/>
</dbReference>
<proteinExistence type="predicted"/>
<dbReference type="SUPFAM" id="SSF56349">
    <property type="entry name" value="DNA breaking-rejoining enzymes"/>
    <property type="match status" value="1"/>
</dbReference>
<dbReference type="Pfam" id="PF14659">
    <property type="entry name" value="Phage_int_SAM_3"/>
    <property type="match status" value="1"/>
</dbReference>
<keyword evidence="1 2" id="KW-0238">DNA-binding</keyword>
<protein>
    <recommendedName>
        <fullName evidence="4">Core-binding (CB) domain-containing protein</fullName>
    </recommendedName>
</protein>
<evidence type="ECO:0000313" key="5">
    <source>
        <dbReference type="EMBL" id="QYC44286.1"/>
    </source>
</evidence>
<feature type="domain" description="Core-binding (CB)" evidence="4">
    <location>
        <begin position="129"/>
        <end position="233"/>
    </location>
</feature>
<accession>A0ABX8U922</accession>
<reference evidence="5 6" key="1">
    <citation type="journal article" date="2021" name="ACS Chem. Biol.">
        <title>Genomic-Led Discovery of a Novel Glycopeptide Antibiotic by Nonomuraea coxensis DSM 45129.</title>
        <authorList>
            <person name="Yushchuk O."/>
            <person name="Vior N.M."/>
            <person name="Andreo-Vidal A."/>
            <person name="Berini F."/>
            <person name="Ruckert C."/>
            <person name="Busche T."/>
            <person name="Binda E."/>
            <person name="Kalinowski J."/>
            <person name="Truman A.W."/>
            <person name="Marinelli F."/>
        </authorList>
    </citation>
    <scope>NUCLEOTIDE SEQUENCE [LARGE SCALE GENOMIC DNA]</scope>
    <source>
        <strain evidence="5 6">DSM 45129</strain>
    </source>
</reference>
<evidence type="ECO:0000256" key="3">
    <source>
        <dbReference type="SAM" id="MobiDB-lite"/>
    </source>
</evidence>
<evidence type="ECO:0000256" key="1">
    <source>
        <dbReference type="ARBA" id="ARBA00023125"/>
    </source>
</evidence>
<dbReference type="InterPro" id="IPR010998">
    <property type="entry name" value="Integrase_recombinase_N"/>
</dbReference>
<sequence>MAEGRTFKRCSCRDSDGKELGQKCPKLRRADGGWSYRHGIWNYQIELPPSSDGKRRGPLRRGGFGTQDAAKDELGRVRDLLALADPREPATRTQIADLIKRTLTETDALPDAETVRRKIKTGQHLTQEITVEQWLNEFLHRKRKIEETTRRSYEGHIRLYLIPYLGRLRLDQLKVSDIALMFEQIEEFNDTIAERRTDPDPQVRESVKYRRPISIATMHRIRATLRHALNMAMRQDRLIDFNPAAVLEMPAHVRPKPLVWTEDRVHAWQQDFHTYRKAEKQRRGGRRLAHRAVDGRQP</sequence>
<evidence type="ECO:0000313" key="6">
    <source>
        <dbReference type="Proteomes" id="UP000824681"/>
    </source>
</evidence>
<dbReference type="Proteomes" id="UP000824681">
    <property type="component" value="Chromosome"/>
</dbReference>
<dbReference type="InterPro" id="IPR011010">
    <property type="entry name" value="DNA_brk_join_enz"/>
</dbReference>
<keyword evidence="6" id="KW-1185">Reference proteome</keyword>
<dbReference type="Gene3D" id="1.10.150.130">
    <property type="match status" value="1"/>
</dbReference>